<keyword evidence="1" id="KW-0472">Membrane</keyword>
<dbReference type="EMBL" id="GGFL01012469">
    <property type="protein sequence ID" value="MBW76647.1"/>
    <property type="molecule type" value="Transcribed_RNA"/>
</dbReference>
<proteinExistence type="predicted"/>
<evidence type="ECO:0000256" key="1">
    <source>
        <dbReference type="SAM" id="Phobius"/>
    </source>
</evidence>
<name>A0A2M4DGF4_ANODA</name>
<reference evidence="3" key="1">
    <citation type="submission" date="2018-01" db="EMBL/GenBank/DDBJ databases">
        <title>An insight into the sialome of Amazonian anophelines.</title>
        <authorList>
            <person name="Ribeiro J.M."/>
            <person name="Scarpassa V."/>
            <person name="Calvo E."/>
        </authorList>
    </citation>
    <scope>NUCLEOTIDE SEQUENCE</scope>
</reference>
<sequence length="142" mass="14740">MLLLLLLLLLAASFWSTVSGSVLSFASMLRALVAIVATVVLISLAAFVTGTVVRRPSYCSCCWHRHVCVGAATAIVATTEESQSSEGGSNAAAVEAVDDGDGTLLSSLTPRPGARIALHNDHNDEVGDVFCCCTIAACWAID</sequence>
<feature type="transmembrane region" description="Helical" evidence="1">
    <location>
        <begin position="30"/>
        <end position="48"/>
    </location>
</feature>
<feature type="chain" id="PRO_5014798689" description="Secreted protein" evidence="2">
    <location>
        <begin position="21"/>
        <end position="142"/>
    </location>
</feature>
<accession>A0A2M4DGF4</accession>
<evidence type="ECO:0000256" key="2">
    <source>
        <dbReference type="SAM" id="SignalP"/>
    </source>
</evidence>
<evidence type="ECO:0000313" key="3">
    <source>
        <dbReference type="EMBL" id="MBW76647.1"/>
    </source>
</evidence>
<dbReference type="AlphaFoldDB" id="A0A2M4DGF4"/>
<protein>
    <recommendedName>
        <fullName evidence="4">Secreted protein</fullName>
    </recommendedName>
</protein>
<keyword evidence="1" id="KW-1133">Transmembrane helix</keyword>
<evidence type="ECO:0008006" key="4">
    <source>
        <dbReference type="Google" id="ProtNLM"/>
    </source>
</evidence>
<feature type="signal peptide" evidence="2">
    <location>
        <begin position="1"/>
        <end position="20"/>
    </location>
</feature>
<keyword evidence="1" id="KW-0812">Transmembrane</keyword>
<organism evidence="3">
    <name type="scientific">Anopheles darlingi</name>
    <name type="common">Mosquito</name>
    <dbReference type="NCBI Taxonomy" id="43151"/>
    <lineage>
        <taxon>Eukaryota</taxon>
        <taxon>Metazoa</taxon>
        <taxon>Ecdysozoa</taxon>
        <taxon>Arthropoda</taxon>
        <taxon>Hexapoda</taxon>
        <taxon>Insecta</taxon>
        <taxon>Pterygota</taxon>
        <taxon>Neoptera</taxon>
        <taxon>Endopterygota</taxon>
        <taxon>Diptera</taxon>
        <taxon>Nematocera</taxon>
        <taxon>Culicoidea</taxon>
        <taxon>Culicidae</taxon>
        <taxon>Anophelinae</taxon>
        <taxon>Anopheles</taxon>
    </lineage>
</organism>
<keyword evidence="2" id="KW-0732">Signal</keyword>